<evidence type="ECO:0000256" key="7">
    <source>
        <dbReference type="ARBA" id="ARBA00049442"/>
    </source>
</evidence>
<dbReference type="InterPro" id="IPR036291">
    <property type="entry name" value="NAD(P)-bd_dom_sf"/>
</dbReference>
<dbReference type="GO" id="GO:0004764">
    <property type="term" value="F:shikimate 3-dehydrogenase (NADP+) activity"/>
    <property type="evidence" value="ECO:0007669"/>
    <property type="project" value="UniProtKB-EC"/>
</dbReference>
<dbReference type="InterPro" id="IPR041121">
    <property type="entry name" value="SDH_C"/>
</dbReference>
<comment type="caution">
    <text evidence="12">The sequence shown here is derived from an EMBL/GenBank/DDBJ whole genome shotgun (WGS) entry which is preliminary data.</text>
</comment>
<feature type="binding site" evidence="8">
    <location>
        <position position="87"/>
    </location>
    <ligand>
        <name>shikimate</name>
        <dbReference type="ChEBI" id="CHEBI:36208"/>
    </ligand>
</feature>
<keyword evidence="4 8" id="KW-0521">NADP</keyword>
<accession>A0ABV8UXM5</accession>
<dbReference type="InterPro" id="IPR011342">
    <property type="entry name" value="Shikimate_DH"/>
</dbReference>
<evidence type="ECO:0000259" key="10">
    <source>
        <dbReference type="Pfam" id="PF08501"/>
    </source>
</evidence>
<evidence type="ECO:0000256" key="4">
    <source>
        <dbReference type="ARBA" id="ARBA00022857"/>
    </source>
</evidence>
<feature type="binding site" evidence="8">
    <location>
        <begin position="123"/>
        <end position="127"/>
    </location>
    <ligand>
        <name>NADP(+)</name>
        <dbReference type="ChEBI" id="CHEBI:58349"/>
    </ligand>
</feature>
<dbReference type="Pfam" id="PF01488">
    <property type="entry name" value="Shikimate_DH"/>
    <property type="match status" value="1"/>
</dbReference>
<dbReference type="SUPFAM" id="SSF53223">
    <property type="entry name" value="Aminoacid dehydrogenase-like, N-terminal domain"/>
    <property type="match status" value="1"/>
</dbReference>
<proteinExistence type="inferred from homology"/>
<feature type="active site" description="Proton acceptor" evidence="8">
    <location>
        <position position="66"/>
    </location>
</feature>
<feature type="binding site" evidence="8">
    <location>
        <position position="102"/>
    </location>
    <ligand>
        <name>shikimate</name>
        <dbReference type="ChEBI" id="CHEBI:36208"/>
    </ligand>
</feature>
<feature type="binding site" evidence="8">
    <location>
        <position position="211"/>
    </location>
    <ligand>
        <name>shikimate</name>
        <dbReference type="ChEBI" id="CHEBI:36208"/>
    </ligand>
</feature>
<dbReference type="EC" id="1.1.1.25" evidence="2 8"/>
<dbReference type="HAMAP" id="MF_00222">
    <property type="entry name" value="Shikimate_DH_AroE"/>
    <property type="match status" value="1"/>
</dbReference>
<keyword evidence="13" id="KW-1185">Reference proteome</keyword>
<gene>
    <name evidence="8 12" type="primary">aroE</name>
    <name evidence="12" type="ORF">ACFO0S_13525</name>
</gene>
<evidence type="ECO:0000259" key="11">
    <source>
        <dbReference type="Pfam" id="PF18317"/>
    </source>
</evidence>
<dbReference type="Proteomes" id="UP001595733">
    <property type="component" value="Unassembled WGS sequence"/>
</dbReference>
<comment type="caution">
    <text evidence="8">Lacks conserved residue(s) required for the propagation of feature annotation.</text>
</comment>
<evidence type="ECO:0000256" key="5">
    <source>
        <dbReference type="ARBA" id="ARBA00023002"/>
    </source>
</evidence>
<evidence type="ECO:0000313" key="12">
    <source>
        <dbReference type="EMBL" id="MFC4356075.1"/>
    </source>
</evidence>
<dbReference type="NCBIfam" id="NF001310">
    <property type="entry name" value="PRK00258.1-2"/>
    <property type="match status" value="1"/>
</dbReference>
<dbReference type="InterPro" id="IPR013708">
    <property type="entry name" value="Shikimate_DH-bd_N"/>
</dbReference>
<dbReference type="PANTHER" id="PTHR21089:SF1">
    <property type="entry name" value="BIFUNCTIONAL 3-DEHYDROQUINATE DEHYDRATASE_SHIKIMATE DEHYDROGENASE, CHLOROPLASTIC"/>
    <property type="match status" value="1"/>
</dbReference>
<comment type="similarity">
    <text evidence="8">Belongs to the shikimate dehydrogenase family.</text>
</comment>
<evidence type="ECO:0000313" key="13">
    <source>
        <dbReference type="Proteomes" id="UP001595733"/>
    </source>
</evidence>
<dbReference type="SUPFAM" id="SSF51735">
    <property type="entry name" value="NAD(P)-binding Rossmann-fold domains"/>
    <property type="match status" value="1"/>
</dbReference>
<dbReference type="Pfam" id="PF18317">
    <property type="entry name" value="SDH_C"/>
    <property type="match status" value="1"/>
</dbReference>
<feature type="domain" description="Shikimate dehydrogenase substrate binding N-terminal" evidence="10">
    <location>
        <begin position="7"/>
        <end position="89"/>
    </location>
</feature>
<protein>
    <recommendedName>
        <fullName evidence="2 8">Shikimate dehydrogenase (NADP(+))</fullName>
        <shortName evidence="8">SDH</shortName>
        <ecNumber evidence="2 8">1.1.1.25</ecNumber>
    </recommendedName>
</protein>
<dbReference type="Gene3D" id="3.40.50.10860">
    <property type="entry name" value="Leucine Dehydrogenase, chain A, domain 1"/>
    <property type="match status" value="1"/>
</dbReference>
<keyword evidence="5 8" id="KW-0560">Oxidoreductase</keyword>
<dbReference type="EMBL" id="JBHSEF010000026">
    <property type="protein sequence ID" value="MFC4356075.1"/>
    <property type="molecule type" value="Genomic_DNA"/>
</dbReference>
<dbReference type="Pfam" id="PF08501">
    <property type="entry name" value="Shikimate_dh_N"/>
    <property type="match status" value="1"/>
</dbReference>
<feature type="binding site" evidence="8">
    <location>
        <position position="232"/>
    </location>
    <ligand>
        <name>NADP(+)</name>
        <dbReference type="ChEBI" id="CHEBI:58349"/>
    </ligand>
</feature>
<reference evidence="13" key="1">
    <citation type="journal article" date="2019" name="Int. J. Syst. Evol. Microbiol.">
        <title>The Global Catalogue of Microorganisms (GCM) 10K type strain sequencing project: providing services to taxonomists for standard genome sequencing and annotation.</title>
        <authorList>
            <consortium name="The Broad Institute Genomics Platform"/>
            <consortium name="The Broad Institute Genome Sequencing Center for Infectious Disease"/>
            <person name="Wu L."/>
            <person name="Ma J."/>
        </authorList>
    </citation>
    <scope>NUCLEOTIDE SEQUENCE [LARGE SCALE GENOMIC DNA]</scope>
    <source>
        <strain evidence="13">CCUG 50353</strain>
    </source>
</reference>
<keyword evidence="6 8" id="KW-0057">Aromatic amino acid biosynthesis</keyword>
<dbReference type="RefSeq" id="WP_378142630.1">
    <property type="nucleotide sequence ID" value="NZ_JBHSEF010000026.1"/>
</dbReference>
<evidence type="ECO:0000256" key="8">
    <source>
        <dbReference type="HAMAP-Rule" id="MF_00222"/>
    </source>
</evidence>
<comment type="function">
    <text evidence="8">Involved in the biosynthesis of the chorismate, which leads to the biosynthesis of aromatic amino acids. Catalyzes the reversible NADPH linked reduction of 3-dehydroshikimate (DHSA) to yield shikimate (SA).</text>
</comment>
<evidence type="ECO:0000256" key="6">
    <source>
        <dbReference type="ARBA" id="ARBA00023141"/>
    </source>
</evidence>
<dbReference type="InterPro" id="IPR046346">
    <property type="entry name" value="Aminoacid_DH-like_N_sf"/>
</dbReference>
<dbReference type="InterPro" id="IPR006151">
    <property type="entry name" value="Shikm_DH/Glu-tRNA_Rdtase"/>
</dbReference>
<evidence type="ECO:0000256" key="2">
    <source>
        <dbReference type="ARBA" id="ARBA00012962"/>
    </source>
</evidence>
<feature type="binding site" evidence="8">
    <location>
        <begin position="147"/>
        <end position="152"/>
    </location>
    <ligand>
        <name>NADP(+)</name>
        <dbReference type="ChEBI" id="CHEBI:58349"/>
    </ligand>
</feature>
<comment type="pathway">
    <text evidence="1 8">Metabolic intermediate biosynthesis; chorismate biosynthesis; chorismate from D-erythrose 4-phosphate and phosphoenolpyruvate: step 4/7.</text>
</comment>
<dbReference type="InterPro" id="IPR022893">
    <property type="entry name" value="Shikimate_DH_fam"/>
</dbReference>
<evidence type="ECO:0000256" key="1">
    <source>
        <dbReference type="ARBA" id="ARBA00004871"/>
    </source>
</evidence>
<dbReference type="PANTHER" id="PTHR21089">
    <property type="entry name" value="SHIKIMATE DEHYDROGENASE"/>
    <property type="match status" value="1"/>
</dbReference>
<organism evidence="12 13">
    <name type="scientific">Chryseomicrobium palamuruense</name>
    <dbReference type="NCBI Taxonomy" id="682973"/>
    <lineage>
        <taxon>Bacteria</taxon>
        <taxon>Bacillati</taxon>
        <taxon>Bacillota</taxon>
        <taxon>Bacilli</taxon>
        <taxon>Bacillales</taxon>
        <taxon>Caryophanaceae</taxon>
        <taxon>Chryseomicrobium</taxon>
    </lineage>
</organism>
<sequence>MKKWYAVLGHPIHHSISPRMHEAWFQKYNIEASYVPILVKPGELEKAVDSLKLLGCSGFNVTVPYKEEIIPFLNELDVSAKVAGAVNTVVNRDGQLIGHNTDGRGLLANISGLSEEKRVLVIGAGGAAKGIVAALKERHIRTLFIANRTLEKAVQLAEWASGTAITYSQAEDMFSTFDIVIQTTSVGMEEDISPVNLKGWHPSMTAIDIIYSPPETAFLRQAREEGAFTMNGLSMLIGQGALAFELWTGIYPDQDYCKKTVFSS</sequence>
<comment type="catalytic activity">
    <reaction evidence="7 8">
        <text>shikimate + NADP(+) = 3-dehydroshikimate + NADPH + H(+)</text>
        <dbReference type="Rhea" id="RHEA:17737"/>
        <dbReference type="ChEBI" id="CHEBI:15378"/>
        <dbReference type="ChEBI" id="CHEBI:16630"/>
        <dbReference type="ChEBI" id="CHEBI:36208"/>
        <dbReference type="ChEBI" id="CHEBI:57783"/>
        <dbReference type="ChEBI" id="CHEBI:58349"/>
        <dbReference type="EC" id="1.1.1.25"/>
    </reaction>
</comment>
<feature type="binding site" evidence="8">
    <location>
        <position position="62"/>
    </location>
    <ligand>
        <name>shikimate</name>
        <dbReference type="ChEBI" id="CHEBI:36208"/>
    </ligand>
</feature>
<dbReference type="Gene3D" id="3.40.50.720">
    <property type="entry name" value="NAD(P)-binding Rossmann-like Domain"/>
    <property type="match status" value="1"/>
</dbReference>
<evidence type="ECO:0000256" key="3">
    <source>
        <dbReference type="ARBA" id="ARBA00022605"/>
    </source>
</evidence>
<dbReference type="CDD" id="cd01065">
    <property type="entry name" value="NAD_bind_Shikimate_DH"/>
    <property type="match status" value="1"/>
</dbReference>
<dbReference type="NCBIfam" id="TIGR00507">
    <property type="entry name" value="aroE"/>
    <property type="match status" value="1"/>
</dbReference>
<feature type="domain" description="Quinate/shikimate 5-dehydrogenase/glutamyl-tRNA reductase" evidence="9">
    <location>
        <begin position="113"/>
        <end position="185"/>
    </location>
</feature>
<feature type="binding site" evidence="8">
    <location>
        <begin position="15"/>
        <end position="17"/>
    </location>
    <ligand>
        <name>shikimate</name>
        <dbReference type="ChEBI" id="CHEBI:36208"/>
    </ligand>
</feature>
<name>A0ABV8UXM5_9BACL</name>
<feature type="binding site" evidence="8">
    <location>
        <position position="209"/>
    </location>
    <ligand>
        <name>NADP(+)</name>
        <dbReference type="ChEBI" id="CHEBI:58349"/>
    </ligand>
</feature>
<dbReference type="NCBIfam" id="NF001319">
    <property type="entry name" value="PRK00258.3-3"/>
    <property type="match status" value="1"/>
</dbReference>
<evidence type="ECO:0000259" key="9">
    <source>
        <dbReference type="Pfam" id="PF01488"/>
    </source>
</evidence>
<keyword evidence="3 8" id="KW-0028">Amino-acid biosynthesis</keyword>
<comment type="subunit">
    <text evidence="8">Homodimer.</text>
</comment>
<feature type="binding site" evidence="8">
    <location>
        <position position="239"/>
    </location>
    <ligand>
        <name>shikimate</name>
        <dbReference type="ChEBI" id="CHEBI:36208"/>
    </ligand>
</feature>
<feature type="domain" description="SDH C-terminal" evidence="11">
    <location>
        <begin position="232"/>
        <end position="261"/>
    </location>
</feature>